<proteinExistence type="predicted"/>
<feature type="chain" id="PRO_5045203274" evidence="2">
    <location>
        <begin position="28"/>
        <end position="404"/>
    </location>
</feature>
<dbReference type="PROSITE" id="PS00018">
    <property type="entry name" value="EF_HAND_1"/>
    <property type="match status" value="1"/>
</dbReference>
<feature type="domain" description="Phytase-like" evidence="3">
    <location>
        <begin position="82"/>
        <end position="375"/>
    </location>
</feature>
<protein>
    <submittedName>
        <fullName evidence="4">Esterase-like activity of phytase family protein</fullName>
    </submittedName>
</protein>
<evidence type="ECO:0000259" key="3">
    <source>
        <dbReference type="Pfam" id="PF13449"/>
    </source>
</evidence>
<dbReference type="Proteomes" id="UP000805614">
    <property type="component" value="Unassembled WGS sequence"/>
</dbReference>
<evidence type="ECO:0000256" key="2">
    <source>
        <dbReference type="SAM" id="SignalP"/>
    </source>
</evidence>
<gene>
    <name evidence="4" type="ORF">HKK74_21505</name>
</gene>
<sequence length="404" mass="43268">MRKPVLGLIIACGVTAALIGSGSASSAATPQGAAAAESDPNRAELTGFARLPAESFVPGSEPSGSALGTEPINGVRPPFAHQPIQGFSGVIRNRDGSFDALSDNGFGAKANSADFQLRIHRIAPRFSTGLIQVRGGLTLSDPKGFVHFPLTRADRVLTGADFDPESIVRAPDGTYWIGEEFGPYLLHFDRAGRLLQRPIPVPGVKTKNSPDLVPGETPNLGNSKGLESLAISPDGSKLYPMLEGPVTGDDPQHLRLYEFDRRDAAFTGRRWTYRMEAPGLAAADLVAVDENRFVAIERDNLQGDAAAVKKIYLVDTTDQDAEGQVDKSEVVDLLNIANPHGLGVPGETFRFPFFTIEAVVVLGDRTLGVLNDNNFPMDAARTPGSADANEFITVRLPERLTSRR</sequence>
<dbReference type="InterPro" id="IPR018247">
    <property type="entry name" value="EF_Hand_1_Ca_BS"/>
</dbReference>
<keyword evidence="5" id="KW-1185">Reference proteome</keyword>
<evidence type="ECO:0000313" key="5">
    <source>
        <dbReference type="Proteomes" id="UP000805614"/>
    </source>
</evidence>
<evidence type="ECO:0000313" key="4">
    <source>
        <dbReference type="EMBL" id="MBC6468051.1"/>
    </source>
</evidence>
<keyword evidence="2" id="KW-0732">Signal</keyword>
<dbReference type="EMBL" id="JABVEC010000016">
    <property type="protein sequence ID" value="MBC6468051.1"/>
    <property type="molecule type" value="Genomic_DNA"/>
</dbReference>
<dbReference type="Pfam" id="PF13449">
    <property type="entry name" value="Phytase-like"/>
    <property type="match status" value="1"/>
</dbReference>
<dbReference type="RefSeq" id="WP_187245050.1">
    <property type="nucleotide sequence ID" value="NZ_BAAAOK010000037.1"/>
</dbReference>
<accession>A0ABR7LTC7</accession>
<dbReference type="SUPFAM" id="SSF63829">
    <property type="entry name" value="Calcium-dependent phosphotriesterase"/>
    <property type="match status" value="1"/>
</dbReference>
<organism evidence="4 5">
    <name type="scientific">Actinomadura alba</name>
    <dbReference type="NCBI Taxonomy" id="406431"/>
    <lineage>
        <taxon>Bacteria</taxon>
        <taxon>Bacillati</taxon>
        <taxon>Actinomycetota</taxon>
        <taxon>Actinomycetes</taxon>
        <taxon>Streptosporangiales</taxon>
        <taxon>Thermomonosporaceae</taxon>
        <taxon>Actinomadura</taxon>
    </lineage>
</organism>
<feature type="region of interest" description="Disordered" evidence="1">
    <location>
        <begin position="205"/>
        <end position="225"/>
    </location>
</feature>
<comment type="caution">
    <text evidence="4">The sequence shown here is derived from an EMBL/GenBank/DDBJ whole genome shotgun (WGS) entry which is preliminary data.</text>
</comment>
<name>A0ABR7LTC7_9ACTN</name>
<dbReference type="PANTHER" id="PTHR37957:SF1">
    <property type="entry name" value="PHYTASE-LIKE DOMAIN-CONTAINING PROTEIN"/>
    <property type="match status" value="1"/>
</dbReference>
<evidence type="ECO:0000256" key="1">
    <source>
        <dbReference type="SAM" id="MobiDB-lite"/>
    </source>
</evidence>
<reference evidence="4 5" key="1">
    <citation type="submission" date="2020-06" db="EMBL/GenBank/DDBJ databases">
        <title>Actinomadura xiongansis sp. nov., isolated from soil of Baiyangdian.</title>
        <authorList>
            <person name="Zhang X."/>
        </authorList>
    </citation>
    <scope>NUCLEOTIDE SEQUENCE [LARGE SCALE GENOMIC DNA]</scope>
    <source>
        <strain evidence="4 5">HBUM206468</strain>
    </source>
</reference>
<feature type="signal peptide" evidence="2">
    <location>
        <begin position="1"/>
        <end position="27"/>
    </location>
</feature>
<dbReference type="PANTHER" id="PTHR37957">
    <property type="entry name" value="BLR7070 PROTEIN"/>
    <property type="match status" value="1"/>
</dbReference>
<dbReference type="InterPro" id="IPR027372">
    <property type="entry name" value="Phytase-like_dom"/>
</dbReference>